<feature type="domain" description="Type II secretion system protein GspF" evidence="9">
    <location>
        <begin position="70"/>
        <end position="192"/>
    </location>
</feature>
<dbReference type="Proteomes" id="UP000176774">
    <property type="component" value="Unassembled WGS sequence"/>
</dbReference>
<evidence type="ECO:0000256" key="1">
    <source>
        <dbReference type="ARBA" id="ARBA00004429"/>
    </source>
</evidence>
<evidence type="ECO:0000256" key="7">
    <source>
        <dbReference type="ARBA" id="ARBA00023136"/>
    </source>
</evidence>
<protein>
    <recommendedName>
        <fullName evidence="9">Type II secretion system protein GspF domain-containing protein</fullName>
    </recommendedName>
</protein>
<keyword evidence="4" id="KW-0997">Cell inner membrane</keyword>
<dbReference type="PANTHER" id="PTHR30012:SF0">
    <property type="entry name" value="TYPE II SECRETION SYSTEM PROTEIN F-RELATED"/>
    <property type="match status" value="1"/>
</dbReference>
<feature type="transmembrane region" description="Helical" evidence="8">
    <location>
        <begin position="169"/>
        <end position="191"/>
    </location>
</feature>
<comment type="similarity">
    <text evidence="2">Belongs to the GSP F family.</text>
</comment>
<evidence type="ECO:0000256" key="2">
    <source>
        <dbReference type="ARBA" id="ARBA00005745"/>
    </source>
</evidence>
<dbReference type="InterPro" id="IPR003004">
    <property type="entry name" value="GspF/PilC"/>
</dbReference>
<feature type="domain" description="Type II secretion system protein GspF" evidence="9">
    <location>
        <begin position="273"/>
        <end position="393"/>
    </location>
</feature>
<keyword evidence="6 8" id="KW-1133">Transmembrane helix</keyword>
<evidence type="ECO:0000259" key="9">
    <source>
        <dbReference type="Pfam" id="PF00482"/>
    </source>
</evidence>
<reference evidence="10 11" key="1">
    <citation type="journal article" date="2016" name="Nat. Commun.">
        <title>Thousands of microbial genomes shed light on interconnected biogeochemical processes in an aquifer system.</title>
        <authorList>
            <person name="Anantharaman K."/>
            <person name="Brown C.T."/>
            <person name="Hug L.A."/>
            <person name="Sharon I."/>
            <person name="Castelle C.J."/>
            <person name="Probst A.J."/>
            <person name="Thomas B.C."/>
            <person name="Singh A."/>
            <person name="Wilkins M.J."/>
            <person name="Karaoz U."/>
            <person name="Brodie E.L."/>
            <person name="Williams K.H."/>
            <person name="Hubbard S.S."/>
            <person name="Banfield J.F."/>
        </authorList>
    </citation>
    <scope>NUCLEOTIDE SEQUENCE [LARGE SCALE GENOMIC DNA]</scope>
</reference>
<accession>A0A1G2ICG8</accession>
<dbReference type="STRING" id="1802214.A2908_03250"/>
<keyword evidence="7 8" id="KW-0472">Membrane</keyword>
<keyword evidence="5 8" id="KW-0812">Transmembrane</keyword>
<dbReference type="Gene3D" id="1.20.81.30">
    <property type="entry name" value="Type II secretion system (T2SS), domain F"/>
    <property type="match status" value="2"/>
</dbReference>
<dbReference type="GO" id="GO:0005886">
    <property type="term" value="C:plasma membrane"/>
    <property type="evidence" value="ECO:0007669"/>
    <property type="project" value="UniProtKB-SubCell"/>
</dbReference>
<evidence type="ECO:0000256" key="3">
    <source>
        <dbReference type="ARBA" id="ARBA00022475"/>
    </source>
</evidence>
<keyword evidence="3" id="KW-1003">Cell membrane</keyword>
<dbReference type="EMBL" id="MHPA01000027">
    <property type="protein sequence ID" value="OGZ72425.1"/>
    <property type="molecule type" value="Genomic_DNA"/>
</dbReference>
<dbReference type="PRINTS" id="PR00812">
    <property type="entry name" value="BCTERIALGSPF"/>
</dbReference>
<comment type="subcellular location">
    <subcellularLocation>
        <location evidence="1">Cell inner membrane</location>
        <topology evidence="1">Multi-pass membrane protein</topology>
    </subcellularLocation>
</comment>
<comment type="caution">
    <text evidence="10">The sequence shown here is derived from an EMBL/GenBank/DDBJ whole genome shotgun (WGS) entry which is preliminary data.</text>
</comment>
<evidence type="ECO:0000256" key="5">
    <source>
        <dbReference type="ARBA" id="ARBA00022692"/>
    </source>
</evidence>
<dbReference type="AlphaFoldDB" id="A0A1G2ICG8"/>
<dbReference type="PANTHER" id="PTHR30012">
    <property type="entry name" value="GENERAL SECRETION PATHWAY PROTEIN"/>
    <property type="match status" value="1"/>
</dbReference>
<feature type="transmembrane region" description="Helical" evidence="8">
    <location>
        <begin position="369"/>
        <end position="393"/>
    </location>
</feature>
<feature type="transmembrane region" description="Helical" evidence="8">
    <location>
        <begin position="73"/>
        <end position="90"/>
    </location>
</feature>
<sequence length="403" mass="45632">MPNYFYTAKSFDGQTKTGTLFSNDASQLAQTLRKENLFLINATLKEKKDKKLAFDIPFVGISSTEKIMMTRNLWIMFSSGLSLVRIFTILSNQAKKKKLKTMMIHINEKLNKGEGLSDSLSYYPKVFNNFFVSMVKIGEESGTLEEIFEILSTHMDRDHELKSKIRGAMIYPCIIVITMMGIGVVISVFVLPKFSAFLLGMNIPLPIYTRILIFLGAFSQKYWYMAIIAPIFLVYLFFMIIKTKRGKWIVDTILLRTPLISSFVKKNNSTVLIRSLSSLNASGISLVRSLEITFETVGNIYFKNALHEAVEKVKKGEKLSSALKPYANIFPFGAIDMMEVGEETGKTSVVLKKLSEFYEQEVIEVTKNFAVIIEPILIIFLGLLVAFFAISIIEPMYSSLKSI</sequence>
<evidence type="ECO:0000256" key="8">
    <source>
        <dbReference type="SAM" id="Phobius"/>
    </source>
</evidence>
<dbReference type="Pfam" id="PF00482">
    <property type="entry name" value="T2SSF"/>
    <property type="match status" value="2"/>
</dbReference>
<feature type="transmembrane region" description="Helical" evidence="8">
    <location>
        <begin position="222"/>
        <end position="241"/>
    </location>
</feature>
<proteinExistence type="inferred from homology"/>
<dbReference type="FunFam" id="1.20.81.30:FF:000001">
    <property type="entry name" value="Type II secretion system protein F"/>
    <property type="match status" value="1"/>
</dbReference>
<name>A0A1G2ICG8_9BACT</name>
<evidence type="ECO:0000256" key="4">
    <source>
        <dbReference type="ARBA" id="ARBA00022519"/>
    </source>
</evidence>
<evidence type="ECO:0000256" key="6">
    <source>
        <dbReference type="ARBA" id="ARBA00022989"/>
    </source>
</evidence>
<evidence type="ECO:0000313" key="11">
    <source>
        <dbReference type="Proteomes" id="UP000176774"/>
    </source>
</evidence>
<gene>
    <name evidence="10" type="ORF">A2908_03250</name>
</gene>
<organism evidence="10 11">
    <name type="scientific">Candidatus Staskawiczbacteria bacterium RIFCSPLOWO2_01_FULL_38_12b</name>
    <dbReference type="NCBI Taxonomy" id="1802214"/>
    <lineage>
        <taxon>Bacteria</taxon>
        <taxon>Candidatus Staskawicziibacteriota</taxon>
    </lineage>
</organism>
<dbReference type="InterPro" id="IPR018076">
    <property type="entry name" value="T2SS_GspF_dom"/>
</dbReference>
<evidence type="ECO:0000313" key="10">
    <source>
        <dbReference type="EMBL" id="OGZ72425.1"/>
    </source>
</evidence>
<dbReference type="InterPro" id="IPR042094">
    <property type="entry name" value="T2SS_GspF_sf"/>
</dbReference>